<dbReference type="PROSITE" id="PS51371">
    <property type="entry name" value="CBS"/>
    <property type="match status" value="2"/>
</dbReference>
<dbReference type="RefSeq" id="WP_124797895.1">
    <property type="nucleotide sequence ID" value="NZ_CP034170.1"/>
</dbReference>
<dbReference type="EMBL" id="CP034170">
    <property type="protein sequence ID" value="AZI57210.1"/>
    <property type="molecule type" value="Genomic_DNA"/>
</dbReference>
<name>A0A3G8ZJ16_9ACTN</name>
<evidence type="ECO:0000259" key="3">
    <source>
        <dbReference type="PROSITE" id="PS51371"/>
    </source>
</evidence>
<accession>A0A3G8ZJ16</accession>
<feature type="domain" description="CBS" evidence="3">
    <location>
        <begin position="59"/>
        <end position="117"/>
    </location>
</feature>
<dbReference type="Gene3D" id="3.10.580.10">
    <property type="entry name" value="CBS-domain"/>
    <property type="match status" value="1"/>
</dbReference>
<evidence type="ECO:0000313" key="5">
    <source>
        <dbReference type="Proteomes" id="UP000268084"/>
    </source>
</evidence>
<dbReference type="PANTHER" id="PTHR43080:SF2">
    <property type="entry name" value="CBS DOMAIN-CONTAINING PROTEIN"/>
    <property type="match status" value="1"/>
</dbReference>
<dbReference type="InterPro" id="IPR000644">
    <property type="entry name" value="CBS_dom"/>
</dbReference>
<organism evidence="4 5">
    <name type="scientific">Nakamurella antarctica</name>
    <dbReference type="NCBI Taxonomy" id="1902245"/>
    <lineage>
        <taxon>Bacteria</taxon>
        <taxon>Bacillati</taxon>
        <taxon>Actinomycetota</taxon>
        <taxon>Actinomycetes</taxon>
        <taxon>Nakamurellales</taxon>
        <taxon>Nakamurellaceae</taxon>
        <taxon>Nakamurella</taxon>
    </lineage>
</organism>
<dbReference type="InterPro" id="IPR051257">
    <property type="entry name" value="Diverse_CBS-Domain"/>
</dbReference>
<reference evidence="4 5" key="2">
    <citation type="submission" date="2018-12" db="EMBL/GenBank/DDBJ databases">
        <title>Nakamurella antarcticus sp. nov., isolated from Antarctica South Shetland Islands soil.</title>
        <authorList>
            <person name="Peng F."/>
        </authorList>
    </citation>
    <scope>NUCLEOTIDE SEQUENCE [LARGE SCALE GENOMIC DNA]</scope>
    <source>
        <strain evidence="4 5">S14-144</strain>
    </source>
</reference>
<dbReference type="SUPFAM" id="SSF54631">
    <property type="entry name" value="CBS-domain pair"/>
    <property type="match status" value="1"/>
</dbReference>
<keyword evidence="1 2" id="KW-0129">CBS domain</keyword>
<dbReference type="Pfam" id="PF00571">
    <property type="entry name" value="CBS"/>
    <property type="match status" value="2"/>
</dbReference>
<gene>
    <name evidence="4" type="ORF">EH165_02600</name>
</gene>
<protein>
    <submittedName>
        <fullName evidence="4">CBS domain-containing protein</fullName>
    </submittedName>
</protein>
<proteinExistence type="predicted"/>
<dbReference type="PANTHER" id="PTHR43080">
    <property type="entry name" value="CBS DOMAIN-CONTAINING PROTEIN CBSX3, MITOCHONDRIAL"/>
    <property type="match status" value="1"/>
</dbReference>
<dbReference type="InterPro" id="IPR046342">
    <property type="entry name" value="CBS_dom_sf"/>
</dbReference>
<dbReference type="AlphaFoldDB" id="A0A3G8ZJ16"/>
<dbReference type="SMART" id="SM00116">
    <property type="entry name" value="CBS"/>
    <property type="match status" value="2"/>
</dbReference>
<feature type="domain" description="CBS" evidence="3">
    <location>
        <begin position="136"/>
        <end position="185"/>
    </location>
</feature>
<dbReference type="Proteomes" id="UP000268084">
    <property type="component" value="Chromosome"/>
</dbReference>
<keyword evidence="5" id="KW-1185">Reference proteome</keyword>
<sequence>MTSTLLPHLAAADQKARSQVLPSQLTTSQLAGHLGTQAMKAPEIARPVPLHQMPIQEVMTSPAVTVGRATTLAQAAALLTFWQVSTAPVVDEGGVLVGVVTATDLIRGVLAPASHQNDAGGVWSMRNPPTTVEQVMSWPVATVEVGDDVAFAVFLFLDPEIRCLPVTQNGCVVGVVTRQDLLGAS</sequence>
<evidence type="ECO:0000313" key="4">
    <source>
        <dbReference type="EMBL" id="AZI57210.1"/>
    </source>
</evidence>
<evidence type="ECO:0000256" key="1">
    <source>
        <dbReference type="ARBA" id="ARBA00023122"/>
    </source>
</evidence>
<evidence type="ECO:0000256" key="2">
    <source>
        <dbReference type="PROSITE-ProRule" id="PRU00703"/>
    </source>
</evidence>
<reference evidence="4 5" key="1">
    <citation type="submission" date="2018-11" db="EMBL/GenBank/DDBJ databases">
        <authorList>
            <person name="Da X."/>
        </authorList>
    </citation>
    <scope>NUCLEOTIDE SEQUENCE [LARGE SCALE GENOMIC DNA]</scope>
    <source>
        <strain evidence="4 5">S14-144</strain>
    </source>
</reference>
<dbReference type="OrthoDB" id="9799454at2"/>
<dbReference type="KEGG" id="nak:EH165_02600"/>